<dbReference type="InterPro" id="IPR036291">
    <property type="entry name" value="NAD(P)-bd_dom_sf"/>
</dbReference>
<dbReference type="Gene3D" id="3.90.180.10">
    <property type="entry name" value="Medium-chain alcohol dehydrogenases, catalytic domain"/>
    <property type="match status" value="1"/>
</dbReference>
<evidence type="ECO:0000256" key="4">
    <source>
        <dbReference type="RuleBase" id="RU361277"/>
    </source>
</evidence>
<organism evidence="6 7">
    <name type="scientific">Alicyclobacillus vulcanalis</name>
    <dbReference type="NCBI Taxonomy" id="252246"/>
    <lineage>
        <taxon>Bacteria</taxon>
        <taxon>Bacillati</taxon>
        <taxon>Bacillota</taxon>
        <taxon>Bacilli</taxon>
        <taxon>Bacillales</taxon>
        <taxon>Alicyclobacillaceae</taxon>
        <taxon>Alicyclobacillus</taxon>
    </lineage>
</organism>
<evidence type="ECO:0000313" key="6">
    <source>
        <dbReference type="EMBL" id="SIS79992.1"/>
    </source>
</evidence>
<keyword evidence="1 4" id="KW-0479">Metal-binding</keyword>
<evidence type="ECO:0000256" key="3">
    <source>
        <dbReference type="ARBA" id="ARBA00023002"/>
    </source>
</evidence>
<name>A0A1N7M1Q9_9BACL</name>
<reference evidence="7" key="1">
    <citation type="submission" date="2017-01" db="EMBL/GenBank/DDBJ databases">
        <authorList>
            <person name="Varghese N."/>
            <person name="Submissions S."/>
        </authorList>
    </citation>
    <scope>NUCLEOTIDE SEQUENCE [LARGE SCALE GENOMIC DNA]</scope>
    <source>
        <strain evidence="7">DSM 16176</strain>
    </source>
</reference>
<dbReference type="GO" id="GO:0008270">
    <property type="term" value="F:zinc ion binding"/>
    <property type="evidence" value="ECO:0007669"/>
    <property type="project" value="InterPro"/>
</dbReference>
<evidence type="ECO:0000256" key="1">
    <source>
        <dbReference type="ARBA" id="ARBA00022723"/>
    </source>
</evidence>
<dbReference type="Pfam" id="PF00107">
    <property type="entry name" value="ADH_zinc_N"/>
    <property type="match status" value="1"/>
</dbReference>
<keyword evidence="2 4" id="KW-0862">Zinc</keyword>
<dbReference type="PANTHER" id="PTHR43401:SF5">
    <property type="entry name" value="ALCOHOL DEHYDROGENASE-RELATED"/>
    <property type="match status" value="1"/>
</dbReference>
<dbReference type="InterPro" id="IPR011032">
    <property type="entry name" value="GroES-like_sf"/>
</dbReference>
<dbReference type="Pfam" id="PF08240">
    <property type="entry name" value="ADH_N"/>
    <property type="match status" value="1"/>
</dbReference>
<keyword evidence="3" id="KW-0560">Oxidoreductase</keyword>
<comment type="similarity">
    <text evidence="4">Belongs to the zinc-containing alcohol dehydrogenase family.</text>
</comment>
<dbReference type="SMART" id="SM00829">
    <property type="entry name" value="PKS_ER"/>
    <property type="match status" value="1"/>
</dbReference>
<gene>
    <name evidence="6" type="ORF">SAMN05421799_104156</name>
</gene>
<dbReference type="CDD" id="cd08260">
    <property type="entry name" value="Zn_ADH6"/>
    <property type="match status" value="1"/>
</dbReference>
<dbReference type="SUPFAM" id="SSF51735">
    <property type="entry name" value="NAD(P)-binding Rossmann-fold domains"/>
    <property type="match status" value="1"/>
</dbReference>
<dbReference type="InterPro" id="IPR002328">
    <property type="entry name" value="ADH_Zn_CS"/>
</dbReference>
<evidence type="ECO:0000313" key="7">
    <source>
        <dbReference type="Proteomes" id="UP000186156"/>
    </source>
</evidence>
<dbReference type="PROSITE" id="PS00059">
    <property type="entry name" value="ADH_ZINC"/>
    <property type="match status" value="1"/>
</dbReference>
<sequence>MKAARLLAFRTPFVIETVSDPAPGPEDAIVRVRAAGVCRSDVHIWQGELAWVGIRPQLPVTLGHEFGGEVVAVGSSVRRFREGDRVTVPFHNGCGRCPQCQAGRSNLCDEFGFYGATYDGCFAEYVRVPNADFNLIRLPDEIDFVTAAAMGCRYMTGFHAVIRGRVQPGEWVAVHGAGGVGLSAIQTAHALGAQVIAVDIDDEKLEKAKVEGASVTINSRREERVFKAIKQVTKGGAHVSIDALGLAETVFNSVRCLRKGGRHVQVGLTSAAEQGMVALPVDIMTTAEIEFIGSFGNPHVAFDGLLQLIAAGRLRPKALVEREVRLAEINDVFERMIQFQTKGFNVITSFA</sequence>
<feature type="domain" description="Enoyl reductase (ER)" evidence="5">
    <location>
        <begin position="10"/>
        <end position="347"/>
    </location>
</feature>
<evidence type="ECO:0000259" key="5">
    <source>
        <dbReference type="SMART" id="SM00829"/>
    </source>
</evidence>
<dbReference type="InterPro" id="IPR050129">
    <property type="entry name" value="Zn_alcohol_dh"/>
</dbReference>
<dbReference type="STRING" id="252246.SAMN05421799_104156"/>
<dbReference type="Proteomes" id="UP000186156">
    <property type="component" value="Unassembled WGS sequence"/>
</dbReference>
<dbReference type="AlphaFoldDB" id="A0A1N7M1Q9"/>
<accession>A0A1N7M1Q9</accession>
<dbReference type="InterPro" id="IPR013149">
    <property type="entry name" value="ADH-like_C"/>
</dbReference>
<dbReference type="InterPro" id="IPR020843">
    <property type="entry name" value="ER"/>
</dbReference>
<comment type="cofactor">
    <cofactor evidence="4">
        <name>Zn(2+)</name>
        <dbReference type="ChEBI" id="CHEBI:29105"/>
    </cofactor>
</comment>
<protein>
    <submittedName>
        <fullName evidence="6">Alcohol dehydrogenase, propanol-preferring</fullName>
    </submittedName>
</protein>
<evidence type="ECO:0000256" key="2">
    <source>
        <dbReference type="ARBA" id="ARBA00022833"/>
    </source>
</evidence>
<dbReference type="RefSeq" id="WP_076346277.1">
    <property type="nucleotide sequence ID" value="NZ_FTOO01000004.1"/>
</dbReference>
<keyword evidence="7" id="KW-1185">Reference proteome</keyword>
<dbReference type="GO" id="GO:0016491">
    <property type="term" value="F:oxidoreductase activity"/>
    <property type="evidence" value="ECO:0007669"/>
    <property type="project" value="UniProtKB-KW"/>
</dbReference>
<dbReference type="InterPro" id="IPR013154">
    <property type="entry name" value="ADH-like_N"/>
</dbReference>
<dbReference type="EMBL" id="FTOO01000004">
    <property type="protein sequence ID" value="SIS79992.1"/>
    <property type="molecule type" value="Genomic_DNA"/>
</dbReference>
<dbReference type="OrthoDB" id="9806940at2"/>
<proteinExistence type="inferred from homology"/>
<dbReference type="PANTHER" id="PTHR43401">
    <property type="entry name" value="L-THREONINE 3-DEHYDROGENASE"/>
    <property type="match status" value="1"/>
</dbReference>
<dbReference type="SUPFAM" id="SSF50129">
    <property type="entry name" value="GroES-like"/>
    <property type="match status" value="1"/>
</dbReference>